<proteinExistence type="evidence at transcript level"/>
<reference evidence="1" key="1">
    <citation type="journal article" date="2012" name="BMC Biol.">
        <title>Comprehensive microarray-based analysis for stage-specific larval camouflage pattern-associated genes in the swallowtail butterfly, Papilio xuthus.</title>
        <authorList>
            <person name="Futahashi R."/>
            <person name="Shirataki H."/>
            <person name="Narita T."/>
            <person name="Mita K."/>
            <person name="Fujiwara H."/>
        </authorList>
    </citation>
    <scope>NUCLEOTIDE SEQUENCE</scope>
    <source>
        <tissue evidence="1">Epidermis</tissue>
    </source>
</reference>
<protein>
    <submittedName>
        <fullName evidence="1">Uncharacterized protein</fullName>
    </submittedName>
</protein>
<dbReference type="EMBL" id="AK405704">
    <property type="protein sequence ID" value="BAM20843.1"/>
    <property type="molecule type" value="mRNA"/>
</dbReference>
<dbReference type="AlphaFoldDB" id="I4DSF3"/>
<evidence type="ECO:0000313" key="1">
    <source>
        <dbReference type="EMBL" id="BAM20843.1"/>
    </source>
</evidence>
<name>I4DSF3_PAPPL</name>
<accession>I4DSF3</accession>
<organism evidence="1">
    <name type="scientific">Papilio polytes</name>
    <name type="common">Common mormon</name>
    <name type="synonym">Swallowtail butterfly</name>
    <dbReference type="NCBI Taxonomy" id="76194"/>
    <lineage>
        <taxon>Eukaryota</taxon>
        <taxon>Metazoa</taxon>
        <taxon>Ecdysozoa</taxon>
        <taxon>Arthropoda</taxon>
        <taxon>Hexapoda</taxon>
        <taxon>Insecta</taxon>
        <taxon>Pterygota</taxon>
        <taxon>Neoptera</taxon>
        <taxon>Endopterygota</taxon>
        <taxon>Lepidoptera</taxon>
        <taxon>Glossata</taxon>
        <taxon>Ditrysia</taxon>
        <taxon>Papilionoidea</taxon>
        <taxon>Papilionidae</taxon>
        <taxon>Papilioninae</taxon>
        <taxon>Papilio</taxon>
    </lineage>
</organism>
<sequence length="74" mass="8367">MLWILVFEKNSITFTDNFVCKCNKNCRSGKGRMCLKPIMSLCLLFGALARTLGSASNRTQLSYTFTCVQAFIFL</sequence>